<gene>
    <name evidence="2" type="ORF">COV85_00250</name>
</gene>
<feature type="domain" description="Flavodoxin-like" evidence="1">
    <location>
        <begin position="4"/>
        <end position="155"/>
    </location>
</feature>
<organism evidence="2 3">
    <name type="scientific">Candidatus Portnoybacteria bacterium CG11_big_fil_rev_8_21_14_0_20_44_10</name>
    <dbReference type="NCBI Taxonomy" id="1974818"/>
    <lineage>
        <taxon>Bacteria</taxon>
        <taxon>Candidatus Portnoyibacteriota</taxon>
    </lineage>
</organism>
<dbReference type="PROSITE" id="PS50902">
    <property type="entry name" value="FLAVODOXIN_LIKE"/>
    <property type="match status" value="1"/>
</dbReference>
<dbReference type="InterPro" id="IPR005025">
    <property type="entry name" value="FMN_Rdtase-like_dom"/>
</dbReference>
<dbReference type="SUPFAM" id="SSF52218">
    <property type="entry name" value="Flavoproteins"/>
    <property type="match status" value="1"/>
</dbReference>
<dbReference type="Proteomes" id="UP000231550">
    <property type="component" value="Unassembled WGS sequence"/>
</dbReference>
<dbReference type="GO" id="GO:0009055">
    <property type="term" value="F:electron transfer activity"/>
    <property type="evidence" value="ECO:0007669"/>
    <property type="project" value="InterPro"/>
</dbReference>
<dbReference type="EMBL" id="PCVN01000006">
    <property type="protein sequence ID" value="PIQ74771.1"/>
    <property type="molecule type" value="Genomic_DNA"/>
</dbReference>
<accession>A0A2H0KRI4</accession>
<dbReference type="InterPro" id="IPR029039">
    <property type="entry name" value="Flavoprotein-like_sf"/>
</dbReference>
<comment type="caution">
    <text evidence="2">The sequence shown here is derived from an EMBL/GenBank/DDBJ whole genome shotgun (WGS) entry which is preliminary data.</text>
</comment>
<dbReference type="AlphaFoldDB" id="A0A2H0KRI4"/>
<name>A0A2H0KRI4_9BACT</name>
<dbReference type="PANTHER" id="PTHR39201">
    <property type="entry name" value="EXPORTED PROTEIN-RELATED"/>
    <property type="match status" value="1"/>
</dbReference>
<dbReference type="Gene3D" id="3.40.50.360">
    <property type="match status" value="1"/>
</dbReference>
<dbReference type="GO" id="GO:0010181">
    <property type="term" value="F:FMN binding"/>
    <property type="evidence" value="ECO:0007669"/>
    <property type="project" value="InterPro"/>
</dbReference>
<dbReference type="InterPro" id="IPR001226">
    <property type="entry name" value="Flavodoxin_CS"/>
</dbReference>
<dbReference type="InterPro" id="IPR008254">
    <property type="entry name" value="Flavodoxin/NO_synth"/>
</dbReference>
<dbReference type="GO" id="GO:0016491">
    <property type="term" value="F:oxidoreductase activity"/>
    <property type="evidence" value="ECO:0007669"/>
    <property type="project" value="InterPro"/>
</dbReference>
<reference evidence="2 3" key="1">
    <citation type="submission" date="2017-09" db="EMBL/GenBank/DDBJ databases">
        <title>Depth-based differentiation of microbial function through sediment-hosted aquifers and enrichment of novel symbionts in the deep terrestrial subsurface.</title>
        <authorList>
            <person name="Probst A.J."/>
            <person name="Ladd B."/>
            <person name="Jarett J.K."/>
            <person name="Geller-Mcgrath D.E."/>
            <person name="Sieber C.M."/>
            <person name="Emerson J.B."/>
            <person name="Anantharaman K."/>
            <person name="Thomas B.C."/>
            <person name="Malmstrom R."/>
            <person name="Stieglmeier M."/>
            <person name="Klingl A."/>
            <person name="Woyke T."/>
            <person name="Ryan C.M."/>
            <person name="Banfield J.F."/>
        </authorList>
    </citation>
    <scope>NUCLEOTIDE SEQUENCE [LARGE SCALE GENOMIC DNA]</scope>
    <source>
        <strain evidence="2">CG11_big_fil_rev_8_21_14_0_20_44_10</strain>
    </source>
</reference>
<evidence type="ECO:0000313" key="3">
    <source>
        <dbReference type="Proteomes" id="UP000231550"/>
    </source>
</evidence>
<proteinExistence type="predicted"/>
<dbReference type="PROSITE" id="PS00201">
    <property type="entry name" value="FLAVODOXIN"/>
    <property type="match status" value="1"/>
</dbReference>
<evidence type="ECO:0000313" key="2">
    <source>
        <dbReference type="EMBL" id="PIQ74771.1"/>
    </source>
</evidence>
<dbReference type="Pfam" id="PF03358">
    <property type="entry name" value="FMN_red"/>
    <property type="match status" value="1"/>
</dbReference>
<protein>
    <recommendedName>
        <fullName evidence="1">Flavodoxin-like domain-containing protein</fullName>
    </recommendedName>
</protein>
<sequence length="155" mass="17200">MDKILVVYYSRTGTTKKVAEAIRDELDCDTEEIISIKNRSGAMGYLFCGKEAALKRVAEIKPVVKNPADYDLVIIGTPVWAWNISSPMRAYLMRNISKFKKIAAFCTMGGSGDKKAFAEIENICGIKLVASFTVLTKDAGSCDKTIKEFSQKIRE</sequence>
<dbReference type="PANTHER" id="PTHR39201:SF1">
    <property type="entry name" value="FLAVODOXIN-LIKE DOMAIN-CONTAINING PROTEIN"/>
    <property type="match status" value="1"/>
</dbReference>
<evidence type="ECO:0000259" key="1">
    <source>
        <dbReference type="PROSITE" id="PS50902"/>
    </source>
</evidence>